<dbReference type="PANTHER" id="PTHR37461:SF1">
    <property type="entry name" value="ANTI-SIGMA-K FACTOR RSKA"/>
    <property type="match status" value="1"/>
</dbReference>
<dbReference type="InterPro" id="IPR018764">
    <property type="entry name" value="RskA_C"/>
</dbReference>
<evidence type="ECO:0000256" key="1">
    <source>
        <dbReference type="SAM" id="MobiDB-lite"/>
    </source>
</evidence>
<organism evidence="3 4">
    <name type="scientific">Xanthobacter oligotrophicus</name>
    <dbReference type="NCBI Taxonomy" id="2607286"/>
    <lineage>
        <taxon>Bacteria</taxon>
        <taxon>Pseudomonadati</taxon>
        <taxon>Pseudomonadota</taxon>
        <taxon>Alphaproteobacteria</taxon>
        <taxon>Hyphomicrobiales</taxon>
        <taxon>Xanthobacteraceae</taxon>
        <taxon>Xanthobacter</taxon>
    </lineage>
</organism>
<feature type="region of interest" description="Disordered" evidence="1">
    <location>
        <begin position="219"/>
        <end position="243"/>
    </location>
</feature>
<evidence type="ECO:0000313" key="4">
    <source>
        <dbReference type="Proteomes" id="UP001604002"/>
    </source>
</evidence>
<sequence length="243" mass="25349">MSEDLDARAGEYVLGLLDHAEAEACAARLVADPAFAMAVEHWRARLAEFDLSAPAQVPSAAVWERIATATVAVPAAAPSPARAVRPASGWRVALSALWESLPVWRGIGLGAAAATLLLALGLGFQVREAARAPVLVAVLLSGDNRPAAVVNTFRDGRAELVPLAALRAPEGKSLQVWTLWDRARGPVSVGLVDALRSLDLQLKGLPTAVPEQLFEVTLEPAGGSPTGRPTGPILMKGTASRAL</sequence>
<dbReference type="Pfam" id="PF10099">
    <property type="entry name" value="RskA_C"/>
    <property type="match status" value="1"/>
</dbReference>
<dbReference type="InterPro" id="IPR051474">
    <property type="entry name" value="Anti-sigma-K/W_factor"/>
</dbReference>
<evidence type="ECO:0000259" key="2">
    <source>
        <dbReference type="Pfam" id="PF10099"/>
    </source>
</evidence>
<comment type="caution">
    <text evidence="3">The sequence shown here is derived from an EMBL/GenBank/DDBJ whole genome shotgun (WGS) entry which is preliminary data.</text>
</comment>
<gene>
    <name evidence="3" type="ORF">V5F32_08260</name>
</gene>
<proteinExistence type="predicted"/>
<accession>A0ABW6ZWF7</accession>
<dbReference type="EMBL" id="JBAFVH010000004">
    <property type="protein sequence ID" value="MFG1372152.1"/>
    <property type="molecule type" value="Genomic_DNA"/>
</dbReference>
<feature type="domain" description="Anti-sigma K factor RskA C-terminal" evidence="2">
    <location>
        <begin position="109"/>
        <end position="233"/>
    </location>
</feature>
<dbReference type="Proteomes" id="UP001604002">
    <property type="component" value="Unassembled WGS sequence"/>
</dbReference>
<evidence type="ECO:0000313" key="3">
    <source>
        <dbReference type="EMBL" id="MFG1372152.1"/>
    </source>
</evidence>
<reference evidence="3 4" key="1">
    <citation type="submission" date="2024-02" db="EMBL/GenBank/DDBJ databases">
        <title>Expansion and revision of Xanthobacter and proposal of Roseixanthobacter gen. nov.</title>
        <authorList>
            <person name="Soltysiak M.P.M."/>
            <person name="Jalihal A."/>
            <person name="Ory A."/>
            <person name="Chrisophersen C."/>
            <person name="Lee A.D."/>
            <person name="Boulton J."/>
            <person name="Springer M."/>
        </authorList>
    </citation>
    <scope>NUCLEOTIDE SEQUENCE [LARGE SCALE GENOMIC DNA]</scope>
    <source>
        <strain evidence="3 4">23A</strain>
    </source>
</reference>
<dbReference type="RefSeq" id="WP_393992062.1">
    <property type="nucleotide sequence ID" value="NZ_JBAFVH010000004.1"/>
</dbReference>
<keyword evidence="4" id="KW-1185">Reference proteome</keyword>
<dbReference type="PANTHER" id="PTHR37461">
    <property type="entry name" value="ANTI-SIGMA-K FACTOR RSKA"/>
    <property type="match status" value="1"/>
</dbReference>
<protein>
    <submittedName>
        <fullName evidence="3">Anti-sigma factor</fullName>
    </submittedName>
</protein>
<name>A0ABW6ZWF7_9HYPH</name>